<dbReference type="GO" id="GO:0003887">
    <property type="term" value="F:DNA-directed DNA polymerase activity"/>
    <property type="evidence" value="ECO:0007669"/>
    <property type="project" value="UniProtKB-KW"/>
</dbReference>
<dbReference type="Gene3D" id="3.30.300.180">
    <property type="match status" value="1"/>
</dbReference>
<dbReference type="GO" id="GO:0005524">
    <property type="term" value="F:ATP binding"/>
    <property type="evidence" value="ECO:0007669"/>
    <property type="project" value="UniProtKB-KW"/>
</dbReference>
<evidence type="ECO:0000313" key="11">
    <source>
        <dbReference type="EMBL" id="OGD86224.1"/>
    </source>
</evidence>
<dbReference type="GO" id="GO:0046872">
    <property type="term" value="F:metal ion binding"/>
    <property type="evidence" value="ECO:0007669"/>
    <property type="project" value="UniProtKB-KW"/>
</dbReference>
<comment type="similarity">
    <text evidence="1 8">Belongs to the DnaX/STICHEL family.</text>
</comment>
<dbReference type="InterPro" id="IPR045085">
    <property type="entry name" value="HLD_clamp_pol_III_gamma_tau"/>
</dbReference>
<dbReference type="Gene3D" id="3.40.50.300">
    <property type="entry name" value="P-loop containing nucleotide triphosphate hydrolases"/>
    <property type="match status" value="1"/>
</dbReference>
<evidence type="ECO:0000256" key="1">
    <source>
        <dbReference type="ARBA" id="ARBA00006360"/>
    </source>
</evidence>
<sequence length="574" mass="64983">MTVFYRTYRPQKLAELIGQEIIAKTLLEQLETGKFGHAYLFYGPKGTGKTSTARILAKAVNCKVYSKKQKVKSKKLAFGEPCNKCISCVSILDGSHLDLIEIDAASNRGIDEIRDLREKIKLSPVSGKFKVYIIDEAHMLTTEAFNALLKTLEEPPAHAIFILCTTEVGKLPATIVSRLQKFHFQRAKKEDLIEVIEKIAKAEGKQIEKEAALKIAEIADGSYRDAVSIFDQISSKKNKIAAKDVVEIAKLGGWNQLHKFCVQLAGGKLKEAVLLVDRMANEGADVSFFIKQTIVFLEKLLFLKIGISEHIFDDYGAEQIEKMKELAVRFDRGMLQNLIRLLLVAESEIRIYPYAKIPLILAICKFIGEDESVSESVNESKTDESFESVSNKQQEISDKQSLRSSQVAGLMQRETRSVSEAKRARNEKQETGDKSNREENSDDELKVENIVTGNMKGNKKSLVEIEKNWNKFLNKVRPINAHVVALLRATRPVGYDGSNLTMEVFYRFHKERLEDPKIIKMLDTAMEEVINKDVKLRFVLASRQTRPPRVVAKSDVIEIKEDQLEKMAHEIFQK</sequence>
<feature type="region of interest" description="Disordered" evidence="9">
    <location>
        <begin position="378"/>
        <end position="448"/>
    </location>
</feature>
<comment type="subunit">
    <text evidence="8">DNA polymerase III contains a core (composed of alpha, epsilon and theta chains) that associates with a tau subunit. This core dimerizes to form the POLIII' complex. PolIII' associates with the gamma complex (composed of gamma, delta, delta', psi and chi chains) and with the beta chain to form the complete DNA polymerase III complex.</text>
</comment>
<feature type="compositionally biased region" description="Basic and acidic residues" evidence="9">
    <location>
        <begin position="413"/>
        <end position="447"/>
    </location>
</feature>
<keyword evidence="5 8" id="KW-0067">ATP-binding</keyword>
<evidence type="ECO:0000259" key="10">
    <source>
        <dbReference type="SMART" id="SM00382"/>
    </source>
</evidence>
<keyword evidence="8" id="KW-0808">Transferase</keyword>
<keyword evidence="4" id="KW-0862">Zinc</keyword>
<keyword evidence="8" id="KW-0235">DNA replication</keyword>
<dbReference type="Pfam" id="PF22608">
    <property type="entry name" value="DNAX_ATPase_lid"/>
    <property type="match status" value="1"/>
</dbReference>
<dbReference type="SMART" id="SM00382">
    <property type="entry name" value="AAA"/>
    <property type="match status" value="1"/>
</dbReference>
<dbReference type="GO" id="GO:0003677">
    <property type="term" value="F:DNA binding"/>
    <property type="evidence" value="ECO:0007669"/>
    <property type="project" value="InterPro"/>
</dbReference>
<dbReference type="PANTHER" id="PTHR11669:SF0">
    <property type="entry name" value="PROTEIN STICHEL-LIKE 2"/>
    <property type="match status" value="1"/>
</dbReference>
<dbReference type="Gene3D" id="1.20.272.10">
    <property type="match status" value="1"/>
</dbReference>
<dbReference type="InterPro" id="IPR003593">
    <property type="entry name" value="AAA+_ATPase"/>
</dbReference>
<name>A0A1F5G359_9BACT</name>
<evidence type="ECO:0000256" key="6">
    <source>
        <dbReference type="ARBA" id="ARBA00022932"/>
    </source>
</evidence>
<dbReference type="Pfam" id="PF13177">
    <property type="entry name" value="DNA_pol3_delta2"/>
    <property type="match status" value="1"/>
</dbReference>
<feature type="domain" description="AAA+ ATPase" evidence="10">
    <location>
        <begin position="35"/>
        <end position="194"/>
    </location>
</feature>
<organism evidence="11 12">
    <name type="scientific">Candidatus Curtissbacteria bacterium RBG_13_35_7</name>
    <dbReference type="NCBI Taxonomy" id="1797705"/>
    <lineage>
        <taxon>Bacteria</taxon>
        <taxon>Candidatus Curtissiibacteriota</taxon>
    </lineage>
</organism>
<dbReference type="AlphaFoldDB" id="A0A1F5G359"/>
<reference evidence="11 12" key="1">
    <citation type="journal article" date="2016" name="Nat. Commun.">
        <title>Thousands of microbial genomes shed light on interconnected biogeochemical processes in an aquifer system.</title>
        <authorList>
            <person name="Anantharaman K."/>
            <person name="Brown C.T."/>
            <person name="Hug L.A."/>
            <person name="Sharon I."/>
            <person name="Castelle C.J."/>
            <person name="Probst A.J."/>
            <person name="Thomas B.C."/>
            <person name="Singh A."/>
            <person name="Wilkins M.J."/>
            <person name="Karaoz U."/>
            <person name="Brodie E.L."/>
            <person name="Williams K.H."/>
            <person name="Hubbard S.S."/>
            <person name="Banfield J.F."/>
        </authorList>
    </citation>
    <scope>NUCLEOTIDE SEQUENCE [LARGE SCALE GENOMIC DNA]</scope>
</reference>
<evidence type="ECO:0000256" key="4">
    <source>
        <dbReference type="ARBA" id="ARBA00022833"/>
    </source>
</evidence>
<dbReference type="FunFam" id="3.40.50.300:FF:000014">
    <property type="entry name" value="DNA polymerase III subunit gamma/tau"/>
    <property type="match status" value="1"/>
</dbReference>
<dbReference type="InterPro" id="IPR038454">
    <property type="entry name" value="DnaA_N_sf"/>
</dbReference>
<comment type="catalytic activity">
    <reaction evidence="7 8">
        <text>DNA(n) + a 2'-deoxyribonucleoside 5'-triphosphate = DNA(n+1) + diphosphate</text>
        <dbReference type="Rhea" id="RHEA:22508"/>
        <dbReference type="Rhea" id="RHEA-COMP:17339"/>
        <dbReference type="Rhea" id="RHEA-COMP:17340"/>
        <dbReference type="ChEBI" id="CHEBI:33019"/>
        <dbReference type="ChEBI" id="CHEBI:61560"/>
        <dbReference type="ChEBI" id="CHEBI:173112"/>
        <dbReference type="EC" id="2.7.7.7"/>
    </reaction>
</comment>
<evidence type="ECO:0000256" key="5">
    <source>
        <dbReference type="ARBA" id="ARBA00022840"/>
    </source>
</evidence>
<dbReference type="InterPro" id="IPR050238">
    <property type="entry name" value="DNA_Rep/Repair_Clamp_Loader"/>
</dbReference>
<keyword evidence="2" id="KW-0479">Metal-binding</keyword>
<dbReference type="NCBIfam" id="TIGR02397">
    <property type="entry name" value="dnaX_nterm"/>
    <property type="match status" value="1"/>
</dbReference>
<dbReference type="GO" id="GO:0006261">
    <property type="term" value="P:DNA-templated DNA replication"/>
    <property type="evidence" value="ECO:0007669"/>
    <property type="project" value="TreeGrafter"/>
</dbReference>
<dbReference type="NCBIfam" id="NF004046">
    <property type="entry name" value="PRK05563.1"/>
    <property type="match status" value="1"/>
</dbReference>
<dbReference type="InterPro" id="IPR027417">
    <property type="entry name" value="P-loop_NTPase"/>
</dbReference>
<protein>
    <recommendedName>
        <fullName evidence="8">DNA polymerase III subunit gamma/tau</fullName>
        <ecNumber evidence="8">2.7.7.7</ecNumber>
    </recommendedName>
</protein>
<evidence type="ECO:0000256" key="8">
    <source>
        <dbReference type="RuleBase" id="RU364063"/>
    </source>
</evidence>
<dbReference type="InterPro" id="IPR008921">
    <property type="entry name" value="DNA_pol3_clamp-load_cplx_C"/>
</dbReference>
<dbReference type="Proteomes" id="UP000176317">
    <property type="component" value="Unassembled WGS sequence"/>
</dbReference>
<dbReference type="SUPFAM" id="SSF48019">
    <property type="entry name" value="post-AAA+ oligomerization domain-like"/>
    <property type="match status" value="1"/>
</dbReference>
<evidence type="ECO:0000256" key="2">
    <source>
        <dbReference type="ARBA" id="ARBA00022723"/>
    </source>
</evidence>
<keyword evidence="8" id="KW-0548">Nucleotidyltransferase</keyword>
<gene>
    <name evidence="8" type="primary">dnaX</name>
    <name evidence="11" type="ORF">A2164_02545</name>
</gene>
<proteinExistence type="inferred from homology"/>
<dbReference type="Gene3D" id="1.10.8.60">
    <property type="match status" value="1"/>
</dbReference>
<accession>A0A1F5G359</accession>
<dbReference type="InterPro" id="IPR048448">
    <property type="entry name" value="DnaX-like_C"/>
</dbReference>
<dbReference type="EMBL" id="MFAT01000036">
    <property type="protein sequence ID" value="OGD86224.1"/>
    <property type="molecule type" value="Genomic_DNA"/>
</dbReference>
<evidence type="ECO:0000256" key="9">
    <source>
        <dbReference type="SAM" id="MobiDB-lite"/>
    </source>
</evidence>
<keyword evidence="3 8" id="KW-0547">Nucleotide-binding</keyword>
<evidence type="ECO:0000313" key="12">
    <source>
        <dbReference type="Proteomes" id="UP000176317"/>
    </source>
</evidence>
<dbReference type="GO" id="GO:0009360">
    <property type="term" value="C:DNA polymerase III complex"/>
    <property type="evidence" value="ECO:0007669"/>
    <property type="project" value="InterPro"/>
</dbReference>
<dbReference type="EC" id="2.7.7.7" evidence="8"/>
<dbReference type="Pfam" id="PF20964">
    <property type="entry name" value="DnaX_C"/>
    <property type="match status" value="1"/>
</dbReference>
<evidence type="ECO:0000256" key="7">
    <source>
        <dbReference type="ARBA" id="ARBA00049244"/>
    </source>
</evidence>
<dbReference type="CDD" id="cd00009">
    <property type="entry name" value="AAA"/>
    <property type="match status" value="1"/>
</dbReference>
<comment type="caution">
    <text evidence="11">The sequence shown here is derived from an EMBL/GenBank/DDBJ whole genome shotgun (WGS) entry which is preliminary data.</text>
</comment>
<comment type="function">
    <text evidence="8">DNA polymerase III is a complex, multichain enzyme responsible for most of the replicative synthesis in bacteria. This DNA polymerase also exhibits 3' to 5' exonuclease activity.</text>
</comment>
<dbReference type="SUPFAM" id="SSF52540">
    <property type="entry name" value="P-loop containing nucleoside triphosphate hydrolases"/>
    <property type="match status" value="1"/>
</dbReference>
<keyword evidence="6 8" id="KW-0239">DNA-directed DNA polymerase</keyword>
<dbReference type="PANTHER" id="PTHR11669">
    <property type="entry name" value="REPLICATION FACTOR C / DNA POLYMERASE III GAMMA-TAU SUBUNIT"/>
    <property type="match status" value="1"/>
</dbReference>
<dbReference type="InterPro" id="IPR012763">
    <property type="entry name" value="DNA_pol_III_sug/sutau_N"/>
</dbReference>
<evidence type="ECO:0000256" key="3">
    <source>
        <dbReference type="ARBA" id="ARBA00022741"/>
    </source>
</evidence>